<accession>Q2W4J5</accession>
<name>Q2W4J5_PARM1</name>
<keyword evidence="3" id="KW-1185">Reference proteome</keyword>
<keyword evidence="1" id="KW-0472">Membrane</keyword>
<sequence length="46" mass="5220">MPELLQAIQAGGNVALVAIAFAIYRIEMKLVRLETKVQMHLEHEED</sequence>
<protein>
    <recommendedName>
        <fullName evidence="4">YvrJ family protein</fullName>
    </recommendedName>
</protein>
<reference evidence="2 3" key="1">
    <citation type="journal article" date="2005" name="DNA Res.">
        <title>Complete genome sequence of the facultative anaerobic magnetotactic bacterium Magnetospirillum sp. strain AMB-1.</title>
        <authorList>
            <person name="Matsunaga T."/>
            <person name="Okamura Y."/>
            <person name="Fukuda Y."/>
            <person name="Wahyudi A.T."/>
            <person name="Murase Y."/>
            <person name="Takeyama H."/>
        </authorList>
    </citation>
    <scope>NUCLEOTIDE SEQUENCE [LARGE SCALE GENOMIC DNA]</scope>
    <source>
        <strain evidence="3">ATCC 700264 / AMB-1</strain>
    </source>
</reference>
<feature type="transmembrane region" description="Helical" evidence="1">
    <location>
        <begin position="6"/>
        <end position="26"/>
    </location>
</feature>
<dbReference type="EMBL" id="AP007255">
    <property type="protein sequence ID" value="BAE51230.1"/>
    <property type="molecule type" value="Genomic_DNA"/>
</dbReference>
<dbReference type="HOGENOM" id="CLU_3185526_0_0_5"/>
<evidence type="ECO:0000256" key="1">
    <source>
        <dbReference type="SAM" id="Phobius"/>
    </source>
</evidence>
<evidence type="ECO:0000313" key="2">
    <source>
        <dbReference type="EMBL" id="BAE51230.1"/>
    </source>
</evidence>
<gene>
    <name evidence="2" type="ordered locus">amb2426</name>
</gene>
<dbReference type="KEGG" id="mag:amb2426"/>
<keyword evidence="1" id="KW-1133">Transmembrane helix</keyword>
<dbReference type="AlphaFoldDB" id="Q2W4J5"/>
<dbReference type="RefSeq" id="WP_011384822.1">
    <property type="nucleotide sequence ID" value="NC_007626.1"/>
</dbReference>
<organism evidence="2 3">
    <name type="scientific">Paramagnetospirillum magneticum (strain ATCC 700264 / AMB-1)</name>
    <name type="common">Magnetospirillum magneticum</name>
    <dbReference type="NCBI Taxonomy" id="342108"/>
    <lineage>
        <taxon>Bacteria</taxon>
        <taxon>Pseudomonadati</taxon>
        <taxon>Pseudomonadota</taxon>
        <taxon>Alphaproteobacteria</taxon>
        <taxon>Rhodospirillales</taxon>
        <taxon>Magnetospirillaceae</taxon>
        <taxon>Paramagnetospirillum</taxon>
    </lineage>
</organism>
<proteinExistence type="predicted"/>
<dbReference type="STRING" id="342108.amb2426"/>
<dbReference type="Proteomes" id="UP000007058">
    <property type="component" value="Chromosome"/>
</dbReference>
<evidence type="ECO:0008006" key="4">
    <source>
        <dbReference type="Google" id="ProtNLM"/>
    </source>
</evidence>
<evidence type="ECO:0000313" key="3">
    <source>
        <dbReference type="Proteomes" id="UP000007058"/>
    </source>
</evidence>
<keyword evidence="1" id="KW-0812">Transmembrane</keyword>